<dbReference type="NCBIfam" id="TIGR01900">
    <property type="entry name" value="dapE-gram_pos"/>
    <property type="match status" value="1"/>
</dbReference>
<evidence type="ECO:0000256" key="5">
    <source>
        <dbReference type="ARBA" id="ARBA00023285"/>
    </source>
</evidence>
<dbReference type="Pfam" id="PF01546">
    <property type="entry name" value="Peptidase_M20"/>
    <property type="match status" value="1"/>
</dbReference>
<dbReference type="HOGENOM" id="CLU_021802_1_0_7"/>
<protein>
    <recommendedName>
        <fullName evidence="6">Succinyl-diaminopimelate desuccinylase</fullName>
        <ecNumber evidence="6">3.5.1.18</ecNumber>
    </recommendedName>
</protein>
<gene>
    <name evidence="8" type="ordered locus">Hoch_5271</name>
</gene>
<dbReference type="InterPro" id="IPR050072">
    <property type="entry name" value="Peptidase_M20A"/>
</dbReference>
<dbReference type="OrthoDB" id="9809784at2"/>
<evidence type="ECO:0000256" key="3">
    <source>
        <dbReference type="ARBA" id="ARBA00022801"/>
    </source>
</evidence>
<dbReference type="eggNOG" id="COG0624">
    <property type="taxonomic scope" value="Bacteria"/>
</dbReference>
<keyword evidence="3" id="KW-0378">Hydrolase</keyword>
<dbReference type="STRING" id="502025.Hoch_5271"/>
<dbReference type="Proteomes" id="UP000001880">
    <property type="component" value="Chromosome"/>
</dbReference>
<evidence type="ECO:0000256" key="6">
    <source>
        <dbReference type="NCBIfam" id="TIGR01900"/>
    </source>
</evidence>
<keyword evidence="2" id="KW-0479">Metal-binding</keyword>
<sequence length="368" mass="39880">MSASAVPEQALRDTLLALTAIASPIGEEQALCDAVERRLRASLGEAAVTRHEHSLVVHAAPRPGLPRIGLIGHLDTVRTEHDGPARIDGERLYGAGAADMKSGLAVMIELSERLERASLPCDLTLVFYEREEGPFEENMLGPLLERFDALRQLDLAICLEPSDNKLQLGCMGSVHATVRFLGRTSHSARPWQGENAITGAADFLALLRDRAPNDVVLDGHHFREVVSPTMASGGRGRNIIPDSFEINVNYRFAPGRTPEQVVDELRALVRECAGDRAELVPTDLSPAGRPHASHPLVLHLRDCGVSALETKQAWTDVARFDAAGVPAVNFGPGTQAQAHQRNEYTELPPLYAGYAILERFLSSVPAPA</sequence>
<dbReference type="GO" id="GO:0009014">
    <property type="term" value="F:succinyl-diaminopimelate desuccinylase activity"/>
    <property type="evidence" value="ECO:0007669"/>
    <property type="project" value="UniProtKB-UniRule"/>
</dbReference>
<dbReference type="RefSeq" id="WP_012830348.1">
    <property type="nucleotide sequence ID" value="NC_013440.1"/>
</dbReference>
<dbReference type="GO" id="GO:0009089">
    <property type="term" value="P:lysine biosynthetic process via diaminopimelate"/>
    <property type="evidence" value="ECO:0007669"/>
    <property type="project" value="UniProtKB-UniRule"/>
</dbReference>
<keyword evidence="9" id="KW-1185">Reference proteome</keyword>
<evidence type="ECO:0000256" key="1">
    <source>
        <dbReference type="ARBA" id="ARBA00001947"/>
    </source>
</evidence>
<evidence type="ECO:0000256" key="2">
    <source>
        <dbReference type="ARBA" id="ARBA00022723"/>
    </source>
</evidence>
<proteinExistence type="predicted"/>
<dbReference type="GO" id="GO:0046872">
    <property type="term" value="F:metal ion binding"/>
    <property type="evidence" value="ECO:0007669"/>
    <property type="project" value="UniProtKB-KW"/>
</dbReference>
<evidence type="ECO:0000256" key="4">
    <source>
        <dbReference type="ARBA" id="ARBA00022833"/>
    </source>
</evidence>
<keyword evidence="5" id="KW-0170">Cobalt</keyword>
<organism evidence="8 9">
    <name type="scientific">Haliangium ochraceum (strain DSM 14365 / JCM 11303 / SMP-2)</name>
    <dbReference type="NCBI Taxonomy" id="502025"/>
    <lineage>
        <taxon>Bacteria</taxon>
        <taxon>Pseudomonadati</taxon>
        <taxon>Myxococcota</taxon>
        <taxon>Polyangia</taxon>
        <taxon>Haliangiales</taxon>
        <taxon>Kofleriaceae</taxon>
        <taxon>Haliangium</taxon>
    </lineage>
</organism>
<dbReference type="AlphaFoldDB" id="D0LXK1"/>
<dbReference type="Gene3D" id="3.40.630.10">
    <property type="entry name" value="Zn peptidases"/>
    <property type="match status" value="1"/>
</dbReference>
<evidence type="ECO:0000259" key="7">
    <source>
        <dbReference type="Pfam" id="PF07687"/>
    </source>
</evidence>
<dbReference type="InterPro" id="IPR002933">
    <property type="entry name" value="Peptidase_M20"/>
</dbReference>
<evidence type="ECO:0000313" key="9">
    <source>
        <dbReference type="Proteomes" id="UP000001880"/>
    </source>
</evidence>
<dbReference type="KEGG" id="hoh:Hoch_5271"/>
<dbReference type="Pfam" id="PF07687">
    <property type="entry name" value="M20_dimer"/>
    <property type="match status" value="1"/>
</dbReference>
<dbReference type="PANTHER" id="PTHR43808">
    <property type="entry name" value="ACETYLORNITHINE DEACETYLASE"/>
    <property type="match status" value="1"/>
</dbReference>
<dbReference type="EMBL" id="CP001804">
    <property type="protein sequence ID" value="ACY17756.1"/>
    <property type="molecule type" value="Genomic_DNA"/>
</dbReference>
<keyword evidence="4" id="KW-0862">Zinc</keyword>
<accession>D0LXK1</accession>
<dbReference type="InterPro" id="IPR011650">
    <property type="entry name" value="Peptidase_M20_dimer"/>
</dbReference>
<name>D0LXK1_HALO1</name>
<dbReference type="SUPFAM" id="SSF53187">
    <property type="entry name" value="Zn-dependent exopeptidases"/>
    <property type="match status" value="1"/>
</dbReference>
<dbReference type="EC" id="3.5.1.18" evidence="6"/>
<dbReference type="InterPro" id="IPR010174">
    <property type="entry name" value="Succinyl-DAP_deSuclase_DapE"/>
</dbReference>
<dbReference type="PANTHER" id="PTHR43808:SF31">
    <property type="entry name" value="N-ACETYL-L-CITRULLINE DEACETYLASE"/>
    <property type="match status" value="1"/>
</dbReference>
<feature type="domain" description="Peptidase M20 dimerisation" evidence="7">
    <location>
        <begin position="172"/>
        <end position="271"/>
    </location>
</feature>
<comment type="cofactor">
    <cofactor evidence="1">
        <name>Zn(2+)</name>
        <dbReference type="ChEBI" id="CHEBI:29105"/>
    </cofactor>
</comment>
<reference evidence="8 9" key="1">
    <citation type="journal article" date="2010" name="Stand. Genomic Sci.">
        <title>Complete genome sequence of Haliangium ochraceum type strain (SMP-2).</title>
        <authorList>
            <consortium name="US DOE Joint Genome Institute (JGI-PGF)"/>
            <person name="Ivanova N."/>
            <person name="Daum C."/>
            <person name="Lang E."/>
            <person name="Abt B."/>
            <person name="Kopitz M."/>
            <person name="Saunders E."/>
            <person name="Lapidus A."/>
            <person name="Lucas S."/>
            <person name="Glavina Del Rio T."/>
            <person name="Nolan M."/>
            <person name="Tice H."/>
            <person name="Copeland A."/>
            <person name="Cheng J.F."/>
            <person name="Chen F."/>
            <person name="Bruce D."/>
            <person name="Goodwin L."/>
            <person name="Pitluck S."/>
            <person name="Mavromatis K."/>
            <person name="Pati A."/>
            <person name="Mikhailova N."/>
            <person name="Chen A."/>
            <person name="Palaniappan K."/>
            <person name="Land M."/>
            <person name="Hauser L."/>
            <person name="Chang Y.J."/>
            <person name="Jeffries C.D."/>
            <person name="Detter J.C."/>
            <person name="Brettin T."/>
            <person name="Rohde M."/>
            <person name="Goker M."/>
            <person name="Bristow J."/>
            <person name="Markowitz V."/>
            <person name="Eisen J.A."/>
            <person name="Hugenholtz P."/>
            <person name="Kyrpides N.C."/>
            <person name="Klenk H.P."/>
        </authorList>
    </citation>
    <scope>NUCLEOTIDE SEQUENCE [LARGE SCALE GENOMIC DNA]</scope>
    <source>
        <strain evidence="9">DSM 14365 / CIP 107738 / JCM 11303 / AJ 13395 / SMP-2</strain>
    </source>
</reference>
<dbReference type="Gene3D" id="3.30.70.360">
    <property type="match status" value="1"/>
</dbReference>
<dbReference type="GO" id="GO:0006526">
    <property type="term" value="P:L-arginine biosynthetic process"/>
    <property type="evidence" value="ECO:0007669"/>
    <property type="project" value="TreeGrafter"/>
</dbReference>
<dbReference type="InterPro" id="IPR001261">
    <property type="entry name" value="ArgE/DapE_CS"/>
</dbReference>
<dbReference type="SUPFAM" id="SSF55031">
    <property type="entry name" value="Bacterial exopeptidase dimerisation domain"/>
    <property type="match status" value="1"/>
</dbReference>
<dbReference type="PROSITE" id="PS00758">
    <property type="entry name" value="ARGE_DAPE_CPG2_1"/>
    <property type="match status" value="1"/>
</dbReference>
<dbReference type="GO" id="GO:0008777">
    <property type="term" value="F:acetylornithine deacetylase activity"/>
    <property type="evidence" value="ECO:0007669"/>
    <property type="project" value="TreeGrafter"/>
</dbReference>
<dbReference type="InterPro" id="IPR036264">
    <property type="entry name" value="Bact_exopeptidase_dim_dom"/>
</dbReference>
<evidence type="ECO:0000313" key="8">
    <source>
        <dbReference type="EMBL" id="ACY17756.1"/>
    </source>
</evidence>